<keyword evidence="2 7" id="KW-0285">Flavoprotein</keyword>
<dbReference type="STRING" id="1763538.LPB68_01365"/>
<name>A0A167DWD7_9BACL</name>
<protein>
    <recommendedName>
        <fullName evidence="7">Putative NAD(P)H nitroreductase</fullName>
        <ecNumber evidence="7">1.-.-.-</ecNumber>
    </recommendedName>
</protein>
<proteinExistence type="inferred from homology"/>
<evidence type="ECO:0000256" key="2">
    <source>
        <dbReference type="ARBA" id="ARBA00022630"/>
    </source>
</evidence>
<dbReference type="EC" id="1.-.-.-" evidence="7"/>
<evidence type="ECO:0000256" key="3">
    <source>
        <dbReference type="ARBA" id="ARBA00022643"/>
    </source>
</evidence>
<keyword evidence="5 7" id="KW-0560">Oxidoreductase</keyword>
<keyword evidence="4 7" id="KW-0521">NADP</keyword>
<feature type="binding site" description="in other chain" evidence="8">
    <location>
        <begin position="131"/>
        <end position="133"/>
    </location>
    <ligand>
        <name>FMN</name>
        <dbReference type="ChEBI" id="CHEBI:58210"/>
        <note>ligand shared between dimeric partners</note>
    </ligand>
</feature>
<dbReference type="InterPro" id="IPR052530">
    <property type="entry name" value="NAD(P)H_nitroreductase"/>
</dbReference>
<evidence type="ECO:0000256" key="8">
    <source>
        <dbReference type="PIRSR" id="PIRSR000232-1"/>
    </source>
</evidence>
<reference evidence="10 11" key="1">
    <citation type="submission" date="2016-02" db="EMBL/GenBank/DDBJ databases">
        <title>Paenibacillus sp. LPB0068, isolated from Crassostrea gigas.</title>
        <authorList>
            <person name="Shin S.-K."/>
            <person name="Yi H."/>
        </authorList>
    </citation>
    <scope>NUCLEOTIDE SEQUENCE [LARGE SCALE GENOMIC DNA]</scope>
    <source>
        <strain evidence="10 11">LPB0068</strain>
    </source>
</reference>
<dbReference type="OrthoDB" id="9804207at2"/>
<dbReference type="Pfam" id="PF00881">
    <property type="entry name" value="Nitroreductase"/>
    <property type="match status" value="1"/>
</dbReference>
<dbReference type="PIRSF" id="PIRSF000232">
    <property type="entry name" value="YdjA"/>
    <property type="match status" value="1"/>
</dbReference>
<feature type="binding site" description="in other chain" evidence="8">
    <location>
        <begin position="10"/>
        <end position="12"/>
    </location>
    <ligand>
        <name>FMN</name>
        <dbReference type="ChEBI" id="CHEBI:58210"/>
        <note>ligand shared between dimeric partners</note>
    </ligand>
</feature>
<evidence type="ECO:0000313" key="10">
    <source>
        <dbReference type="EMBL" id="OAB74857.1"/>
    </source>
</evidence>
<keyword evidence="3 7" id="KW-0288">FMN</keyword>
<accession>A0A167DWD7</accession>
<evidence type="ECO:0000256" key="6">
    <source>
        <dbReference type="ARBA" id="ARBA00023027"/>
    </source>
</evidence>
<dbReference type="InterPro" id="IPR000415">
    <property type="entry name" value="Nitroreductase-like"/>
</dbReference>
<dbReference type="EMBL" id="LSFN01000014">
    <property type="protein sequence ID" value="OAB74857.1"/>
    <property type="molecule type" value="Genomic_DNA"/>
</dbReference>
<comment type="caution">
    <text evidence="10">The sequence shown here is derived from an EMBL/GenBank/DDBJ whole genome shotgun (WGS) entry which is preliminary data.</text>
</comment>
<evidence type="ECO:0000259" key="9">
    <source>
        <dbReference type="Pfam" id="PF00881"/>
    </source>
</evidence>
<dbReference type="PANTHER" id="PTHR43821">
    <property type="entry name" value="NAD(P)H NITROREDUCTASE YDJA-RELATED"/>
    <property type="match status" value="1"/>
</dbReference>
<comment type="cofactor">
    <cofactor evidence="8">
        <name>FMN</name>
        <dbReference type="ChEBI" id="CHEBI:58210"/>
    </cofactor>
    <text evidence="8">Binds 1 FMN per subunit.</text>
</comment>
<dbReference type="SUPFAM" id="SSF55469">
    <property type="entry name" value="FMN-dependent nitroreductase-like"/>
    <property type="match status" value="1"/>
</dbReference>
<evidence type="ECO:0000313" key="11">
    <source>
        <dbReference type="Proteomes" id="UP000077134"/>
    </source>
</evidence>
<dbReference type="AlphaFoldDB" id="A0A167DWD7"/>
<comment type="similarity">
    <text evidence="1 7">Belongs to the nitroreductase family.</text>
</comment>
<gene>
    <name evidence="10" type="ORF">PNBC_12590</name>
</gene>
<dbReference type="CDD" id="cd02135">
    <property type="entry name" value="YdjA-like"/>
    <property type="match status" value="1"/>
</dbReference>
<feature type="binding site" evidence="8">
    <location>
        <position position="39"/>
    </location>
    <ligand>
        <name>FMN</name>
        <dbReference type="ChEBI" id="CHEBI:58210"/>
        <note>ligand shared between dimeric partners</note>
    </ligand>
</feature>
<dbReference type="GO" id="GO:0016491">
    <property type="term" value="F:oxidoreductase activity"/>
    <property type="evidence" value="ECO:0007669"/>
    <property type="project" value="UniProtKB-UniRule"/>
</dbReference>
<evidence type="ECO:0000256" key="4">
    <source>
        <dbReference type="ARBA" id="ARBA00022857"/>
    </source>
</evidence>
<evidence type="ECO:0000256" key="1">
    <source>
        <dbReference type="ARBA" id="ARBA00007118"/>
    </source>
</evidence>
<dbReference type="Proteomes" id="UP000077134">
    <property type="component" value="Unassembled WGS sequence"/>
</dbReference>
<dbReference type="InterPro" id="IPR029479">
    <property type="entry name" value="Nitroreductase"/>
</dbReference>
<feature type="domain" description="Nitroreductase" evidence="9">
    <location>
        <begin position="7"/>
        <end position="162"/>
    </location>
</feature>
<dbReference type="PANTHER" id="PTHR43821:SF1">
    <property type="entry name" value="NAD(P)H NITROREDUCTASE YDJA-RELATED"/>
    <property type="match status" value="1"/>
</dbReference>
<dbReference type="InterPro" id="IPR026021">
    <property type="entry name" value="YdjA-like"/>
</dbReference>
<dbReference type="RefSeq" id="WP_068658582.1">
    <property type="nucleotide sequence ID" value="NZ_CP017770.1"/>
</dbReference>
<evidence type="ECO:0000256" key="7">
    <source>
        <dbReference type="PIRNR" id="PIRNR000232"/>
    </source>
</evidence>
<keyword evidence="11" id="KW-1185">Reference proteome</keyword>
<dbReference type="Gene3D" id="3.40.109.10">
    <property type="entry name" value="NADH Oxidase"/>
    <property type="match status" value="1"/>
</dbReference>
<organism evidence="10 11">
    <name type="scientific">Paenibacillus crassostreae</name>
    <dbReference type="NCBI Taxonomy" id="1763538"/>
    <lineage>
        <taxon>Bacteria</taxon>
        <taxon>Bacillati</taxon>
        <taxon>Bacillota</taxon>
        <taxon>Bacilli</taxon>
        <taxon>Bacillales</taxon>
        <taxon>Paenibacillaceae</taxon>
        <taxon>Paenibacillus</taxon>
    </lineage>
</organism>
<dbReference type="KEGG" id="pcx:LPB68_01365"/>
<sequence>MELSQLIKERRSIHIYEDREVSLDLVKNLLDTAVWVPNHRMTQPWRFVIVHGEGRKRIAEIQSKGKAQDSTKAQEASLAFYNRMMDVPMYIAVVMKENPVISIREEDYASVSCIIQNFSLLSWEQGLGSVWKSYGFMYEAGYREALGIQPGEKVVGSIHVGYASQVPNAQPRTPASDLITVIDQA</sequence>
<keyword evidence="6 7" id="KW-0520">NAD</keyword>
<evidence type="ECO:0000256" key="5">
    <source>
        <dbReference type="ARBA" id="ARBA00023002"/>
    </source>
</evidence>